<comment type="catalytic activity">
    <reaction evidence="11">
        <text>[GlcNAc-(1-&gt;4)-Mur2Ac(oyl-L-Ala-gamma-D-Glu-L-Lys-D-Ala-D-Ala)](n)-di-trans,octa-cis-undecaprenyl diphosphate + beta-D-GlcNAc-(1-&gt;4)-Mur2Ac(oyl-L-Ala-gamma-D-Glu-L-Lys-D-Ala-D-Ala)-di-trans,octa-cis-undecaprenyl diphosphate = [GlcNAc-(1-&gt;4)-Mur2Ac(oyl-L-Ala-gamma-D-Glu-L-Lys-D-Ala-D-Ala)](n+1)-di-trans,octa-cis-undecaprenyl diphosphate + di-trans,octa-cis-undecaprenyl diphosphate + H(+)</text>
        <dbReference type="Rhea" id="RHEA:23708"/>
        <dbReference type="Rhea" id="RHEA-COMP:9602"/>
        <dbReference type="Rhea" id="RHEA-COMP:9603"/>
        <dbReference type="ChEBI" id="CHEBI:15378"/>
        <dbReference type="ChEBI" id="CHEBI:58405"/>
        <dbReference type="ChEBI" id="CHEBI:60033"/>
        <dbReference type="ChEBI" id="CHEBI:78435"/>
        <dbReference type="EC" id="2.4.99.28"/>
    </reaction>
</comment>
<reference evidence="13" key="1">
    <citation type="submission" date="2020-04" db="EMBL/GenBank/DDBJ databases">
        <title>A desert anoxygenic phototrophic bacterium fixes CO2 using RubisCO under aerobic conditions.</title>
        <authorList>
            <person name="Tang K."/>
        </authorList>
    </citation>
    <scope>NUCLEOTIDE SEQUENCE [LARGE SCALE GENOMIC DNA]</scope>
    <source>
        <strain evidence="13">MIMtkB3</strain>
    </source>
</reference>
<name>A0A858RBR7_9PROT</name>
<organism evidence="13 14">
    <name type="scientific">Aerophototrophica crusticola</name>
    <dbReference type="NCBI Taxonomy" id="1709002"/>
    <lineage>
        <taxon>Bacteria</taxon>
        <taxon>Pseudomonadati</taxon>
        <taxon>Pseudomonadota</taxon>
        <taxon>Alphaproteobacteria</taxon>
        <taxon>Rhodospirillales</taxon>
        <taxon>Rhodospirillaceae</taxon>
        <taxon>Aerophototrophica</taxon>
    </lineage>
</organism>
<dbReference type="EMBL" id="CP051775">
    <property type="protein sequence ID" value="QJE74905.1"/>
    <property type="molecule type" value="Genomic_DNA"/>
</dbReference>
<evidence type="ECO:0000256" key="2">
    <source>
        <dbReference type="ARBA" id="ARBA00022519"/>
    </source>
</evidence>
<evidence type="ECO:0000256" key="7">
    <source>
        <dbReference type="ARBA" id="ARBA00022984"/>
    </source>
</evidence>
<evidence type="ECO:0000259" key="12">
    <source>
        <dbReference type="Pfam" id="PF00912"/>
    </source>
</evidence>
<dbReference type="InterPro" id="IPR011812">
    <property type="entry name" value="Pep_trsgly"/>
</dbReference>
<evidence type="ECO:0000256" key="10">
    <source>
        <dbReference type="ARBA" id="ARBA00023316"/>
    </source>
</evidence>
<gene>
    <name evidence="11 13" type="primary">mtgA</name>
    <name evidence="13" type="ORF">HHL28_14420</name>
</gene>
<comment type="similarity">
    <text evidence="11">Belongs to the glycosyltransferase 51 family.</text>
</comment>
<evidence type="ECO:0000256" key="1">
    <source>
        <dbReference type="ARBA" id="ARBA00022475"/>
    </source>
</evidence>
<dbReference type="PANTHER" id="PTHR30400:SF0">
    <property type="entry name" value="BIOSYNTHETIC PEPTIDOGLYCAN TRANSGLYCOSYLASE"/>
    <property type="match status" value="1"/>
</dbReference>
<comment type="pathway">
    <text evidence="11">Cell wall biogenesis; peptidoglycan biosynthesis.</text>
</comment>
<dbReference type="HAMAP" id="MF_00766">
    <property type="entry name" value="PGT_MtgA"/>
    <property type="match status" value="1"/>
</dbReference>
<dbReference type="KEGG" id="acru:HHL28_14420"/>
<keyword evidence="5 11" id="KW-0812">Transmembrane</keyword>
<evidence type="ECO:0000256" key="8">
    <source>
        <dbReference type="ARBA" id="ARBA00022989"/>
    </source>
</evidence>
<feature type="transmembrane region" description="Helical" evidence="11">
    <location>
        <begin position="16"/>
        <end position="38"/>
    </location>
</feature>
<keyword evidence="8 11" id="KW-1133">Transmembrane helix</keyword>
<evidence type="ECO:0000256" key="5">
    <source>
        <dbReference type="ARBA" id="ARBA00022692"/>
    </source>
</evidence>
<sequence>MPRPLSGFSWRKAARWALFAVAGFLAFSLLWVGLYRFVDPPGTPLMLIRAASQGLPAERDWVPLDTLPAGLVEAVIGAEDSRFCEHGGVDWDAVGAALEANEEGRRLRGGSTISQQTAKNAFLWPDRTWARKGLELWFTTLVETFWPKRRIMEVYLNVIEWAPGVYGAEAASRHWFGKPAAQLTRREAALLAAIIPSPLRWRANPPGPYVAGRARVLEQRMGIVRRDGLADCV</sequence>
<protein>
    <recommendedName>
        <fullName evidence="11">Biosynthetic peptidoglycan transglycosylase</fullName>
        <ecNumber evidence="11">2.4.99.28</ecNumber>
    </recommendedName>
    <alternativeName>
        <fullName evidence="11">Glycan polymerase</fullName>
    </alternativeName>
    <alternativeName>
        <fullName evidence="11">Peptidoglycan glycosyltransferase MtgA</fullName>
        <shortName evidence="11">PGT</shortName>
    </alternativeName>
</protein>
<feature type="domain" description="Glycosyl transferase family 51" evidence="12">
    <location>
        <begin position="57"/>
        <end position="216"/>
    </location>
</feature>
<comment type="function">
    <text evidence="11">Peptidoglycan polymerase that catalyzes glycan chain elongation from lipid-linked precursors.</text>
</comment>
<keyword evidence="3 11" id="KW-0328">Glycosyltransferase</keyword>
<evidence type="ECO:0000256" key="9">
    <source>
        <dbReference type="ARBA" id="ARBA00023136"/>
    </source>
</evidence>
<dbReference type="GO" id="GO:0009252">
    <property type="term" value="P:peptidoglycan biosynthetic process"/>
    <property type="evidence" value="ECO:0007669"/>
    <property type="project" value="UniProtKB-UniRule"/>
</dbReference>
<dbReference type="GO" id="GO:0071555">
    <property type="term" value="P:cell wall organization"/>
    <property type="evidence" value="ECO:0007669"/>
    <property type="project" value="UniProtKB-KW"/>
</dbReference>
<keyword evidence="14" id="KW-1185">Reference proteome</keyword>
<dbReference type="GO" id="GO:0005886">
    <property type="term" value="C:plasma membrane"/>
    <property type="evidence" value="ECO:0007669"/>
    <property type="project" value="UniProtKB-SubCell"/>
</dbReference>
<dbReference type="GO" id="GO:0008955">
    <property type="term" value="F:peptidoglycan glycosyltransferase activity"/>
    <property type="evidence" value="ECO:0007669"/>
    <property type="project" value="UniProtKB-UniRule"/>
</dbReference>
<dbReference type="InterPro" id="IPR036950">
    <property type="entry name" value="PBP_transglycosylase"/>
</dbReference>
<evidence type="ECO:0000256" key="11">
    <source>
        <dbReference type="HAMAP-Rule" id="MF_00766"/>
    </source>
</evidence>
<dbReference type="GO" id="GO:0009274">
    <property type="term" value="C:peptidoglycan-based cell wall"/>
    <property type="evidence" value="ECO:0007669"/>
    <property type="project" value="InterPro"/>
</dbReference>
<dbReference type="InterPro" id="IPR001264">
    <property type="entry name" value="Glyco_trans_51"/>
</dbReference>
<evidence type="ECO:0000313" key="13">
    <source>
        <dbReference type="EMBL" id="QJE74905.1"/>
    </source>
</evidence>
<dbReference type="InterPro" id="IPR023346">
    <property type="entry name" value="Lysozyme-like_dom_sf"/>
</dbReference>
<dbReference type="AlphaFoldDB" id="A0A858RBR7"/>
<dbReference type="PANTHER" id="PTHR30400">
    <property type="entry name" value="MONOFUNCTIONAL BIOSYNTHETIC PEPTIDOGLYCAN TRANSGLYCOSYLASE"/>
    <property type="match status" value="1"/>
</dbReference>
<comment type="subcellular location">
    <subcellularLocation>
        <location evidence="11">Cell inner membrane</location>
        <topology evidence="11">Single-pass membrane protein</topology>
    </subcellularLocation>
</comment>
<evidence type="ECO:0000256" key="4">
    <source>
        <dbReference type="ARBA" id="ARBA00022679"/>
    </source>
</evidence>
<dbReference type="Proteomes" id="UP000501891">
    <property type="component" value="Chromosome"/>
</dbReference>
<dbReference type="Pfam" id="PF00912">
    <property type="entry name" value="Transgly"/>
    <property type="match status" value="1"/>
</dbReference>
<dbReference type="GO" id="GO:0016763">
    <property type="term" value="F:pentosyltransferase activity"/>
    <property type="evidence" value="ECO:0007669"/>
    <property type="project" value="InterPro"/>
</dbReference>
<evidence type="ECO:0000256" key="3">
    <source>
        <dbReference type="ARBA" id="ARBA00022676"/>
    </source>
</evidence>
<evidence type="ECO:0000256" key="6">
    <source>
        <dbReference type="ARBA" id="ARBA00022960"/>
    </source>
</evidence>
<keyword evidence="7 11" id="KW-0573">Peptidoglycan synthesis</keyword>
<keyword evidence="2 11" id="KW-0997">Cell inner membrane</keyword>
<dbReference type="UniPathway" id="UPA00219"/>
<dbReference type="NCBIfam" id="TIGR02070">
    <property type="entry name" value="mono_pep_trsgly"/>
    <property type="match status" value="1"/>
</dbReference>
<keyword evidence="10 11" id="KW-0961">Cell wall biogenesis/degradation</keyword>
<keyword evidence="4 11" id="KW-0808">Transferase</keyword>
<dbReference type="Gene3D" id="1.10.3810.10">
    <property type="entry name" value="Biosynthetic peptidoglycan transglycosylase-like"/>
    <property type="match status" value="1"/>
</dbReference>
<proteinExistence type="inferred from homology"/>
<evidence type="ECO:0000313" key="14">
    <source>
        <dbReference type="Proteomes" id="UP000501891"/>
    </source>
</evidence>
<dbReference type="EC" id="2.4.99.28" evidence="11"/>
<keyword evidence="9 11" id="KW-0472">Membrane</keyword>
<keyword evidence="1 11" id="KW-1003">Cell membrane</keyword>
<dbReference type="SUPFAM" id="SSF53955">
    <property type="entry name" value="Lysozyme-like"/>
    <property type="match status" value="1"/>
</dbReference>
<keyword evidence="6 11" id="KW-0133">Cell shape</keyword>
<dbReference type="GO" id="GO:0008360">
    <property type="term" value="P:regulation of cell shape"/>
    <property type="evidence" value="ECO:0007669"/>
    <property type="project" value="UniProtKB-KW"/>
</dbReference>
<accession>A0A858RBR7</accession>